<evidence type="ECO:0000256" key="4">
    <source>
        <dbReference type="ARBA" id="ARBA00023004"/>
    </source>
</evidence>
<dbReference type="Gene3D" id="1.10.630.10">
    <property type="entry name" value="Cytochrome P450"/>
    <property type="match status" value="1"/>
</dbReference>
<comment type="caution">
    <text evidence="7">The sequence shown here is derived from an EMBL/GenBank/DDBJ whole genome shotgun (WGS) entry which is preliminary data.</text>
</comment>
<dbReference type="PANTHER" id="PTHR24304">
    <property type="entry name" value="CYTOCHROME P450 FAMILY 7"/>
    <property type="match status" value="1"/>
</dbReference>
<reference evidence="7 8" key="1">
    <citation type="submission" date="2023-01" db="EMBL/GenBank/DDBJ databases">
        <title>Analysis of 21 Apiospora genomes using comparative genomics revels a genus with tremendous synthesis potential of carbohydrate active enzymes and secondary metabolites.</title>
        <authorList>
            <person name="Sorensen T."/>
        </authorList>
    </citation>
    <scope>NUCLEOTIDE SEQUENCE [LARGE SCALE GENOMIC DNA]</scope>
    <source>
        <strain evidence="7 8">CBS 33761</strain>
    </source>
</reference>
<feature type="region of interest" description="Disordered" evidence="6">
    <location>
        <begin position="437"/>
        <end position="456"/>
    </location>
</feature>
<dbReference type="InterPro" id="IPR036396">
    <property type="entry name" value="Cyt_P450_sf"/>
</dbReference>
<keyword evidence="3" id="KW-0479">Metal-binding</keyword>
<keyword evidence="8" id="KW-1185">Reference proteome</keyword>
<dbReference type="InterPro" id="IPR002403">
    <property type="entry name" value="Cyt_P450_E_grp-IV"/>
</dbReference>
<feature type="compositionally biased region" description="Basic and acidic residues" evidence="6">
    <location>
        <begin position="441"/>
        <end position="455"/>
    </location>
</feature>
<dbReference type="EMBL" id="JAQQWK010000002">
    <property type="protein sequence ID" value="KAK8050929.1"/>
    <property type="molecule type" value="Genomic_DNA"/>
</dbReference>
<gene>
    <name evidence="7" type="ORF">PG993_002314</name>
</gene>
<dbReference type="CDD" id="cd11040">
    <property type="entry name" value="CYP7_CYP8-like"/>
    <property type="match status" value="1"/>
</dbReference>
<dbReference type="PRINTS" id="PR00465">
    <property type="entry name" value="EP450IV"/>
</dbReference>
<comment type="similarity">
    <text evidence="1">Belongs to the cytochrome P450 family.</text>
</comment>
<evidence type="ECO:0000256" key="3">
    <source>
        <dbReference type="ARBA" id="ARBA00022723"/>
    </source>
</evidence>
<name>A0ABR1TZ21_9PEZI</name>
<organism evidence="7 8">
    <name type="scientific">Apiospora rasikravindrae</name>
    <dbReference type="NCBI Taxonomy" id="990691"/>
    <lineage>
        <taxon>Eukaryota</taxon>
        <taxon>Fungi</taxon>
        <taxon>Dikarya</taxon>
        <taxon>Ascomycota</taxon>
        <taxon>Pezizomycotina</taxon>
        <taxon>Sordariomycetes</taxon>
        <taxon>Xylariomycetidae</taxon>
        <taxon>Amphisphaeriales</taxon>
        <taxon>Apiosporaceae</taxon>
        <taxon>Apiospora</taxon>
    </lineage>
</organism>
<keyword evidence="5" id="KW-0503">Monooxygenase</keyword>
<evidence type="ECO:0008006" key="9">
    <source>
        <dbReference type="Google" id="ProtNLM"/>
    </source>
</evidence>
<evidence type="ECO:0000256" key="2">
    <source>
        <dbReference type="ARBA" id="ARBA00022617"/>
    </source>
</evidence>
<keyword evidence="5" id="KW-0560">Oxidoreductase</keyword>
<dbReference type="PANTHER" id="PTHR24304:SF2">
    <property type="entry name" value="24-HYDROXYCHOLESTEROL 7-ALPHA-HYDROXYLASE"/>
    <property type="match status" value="1"/>
</dbReference>
<evidence type="ECO:0000256" key="1">
    <source>
        <dbReference type="ARBA" id="ARBA00010617"/>
    </source>
</evidence>
<evidence type="ECO:0000313" key="8">
    <source>
        <dbReference type="Proteomes" id="UP001444661"/>
    </source>
</evidence>
<evidence type="ECO:0000256" key="5">
    <source>
        <dbReference type="ARBA" id="ARBA00023033"/>
    </source>
</evidence>
<dbReference type="InterPro" id="IPR050529">
    <property type="entry name" value="CYP450_sterol_14alpha_dmase"/>
</dbReference>
<evidence type="ECO:0000256" key="6">
    <source>
        <dbReference type="SAM" id="MobiDB-lite"/>
    </source>
</evidence>
<protein>
    <recommendedName>
        <fullName evidence="9">Cytochrome P450</fullName>
    </recommendedName>
</protein>
<keyword evidence="2" id="KW-0349">Heme</keyword>
<keyword evidence="4" id="KW-0408">Iron</keyword>
<accession>A0ABR1TZ21</accession>
<dbReference type="SUPFAM" id="SSF48264">
    <property type="entry name" value="Cytochrome P450"/>
    <property type="match status" value="1"/>
</dbReference>
<proteinExistence type="inferred from homology"/>
<dbReference type="Proteomes" id="UP001444661">
    <property type="component" value="Unassembled WGS sequence"/>
</dbReference>
<evidence type="ECO:0000313" key="7">
    <source>
        <dbReference type="EMBL" id="KAK8050929.1"/>
    </source>
</evidence>
<sequence>MYNWHFVNRFTVIDDEAGQLPPQYPFLVPYVGNALSFIWDSAGLARRVGCYYGKLTSSRISFLGFEIFVFQDRKTIARIWKQSTLSSPISMFVYVLKYFFGLPEKVVSVYRTDNSGPFPKRYAGSTVPAQDRIDHITHHGFLRALSGPGLLPTTKRYMHALSARIDDRHFSEDWTEMKDFSSFFRDLVGSSLIECLFGPTMLHLNPSFMQDLWGFDMSVPWLARGVPSFLRPSAYTPRERCVGQLKRWYAYARERFDESLVDADGDGDPFWGSNLMRYRQDNLLLVKNHDDDALARMDLGLAWGAVGNTIPCAMLSALHIFKDPELLERIRADVENSFGDQPLLGFDPQRLNKEPLLSSVYAEVLRLYVKTYFMVSSPHKSVHVGKWCLPKGRIGLMNAGVSHMDDFFWNSYADEHPVTSFWADRFIIDPADPLSGPAAPHVRESPDWVEPRPSDDNVTQAGKRPFFSMDGTEGSWFPYGGGHSICPGRFLAKSVVLFTCALLAQQYDIQILSDRLEFGSWRFGLGVGALKHAVPFRIRKRNLSS</sequence>